<dbReference type="InterPro" id="IPR003961">
    <property type="entry name" value="FN3_dom"/>
</dbReference>
<evidence type="ECO:0000313" key="5">
    <source>
        <dbReference type="Proteomes" id="UP000683360"/>
    </source>
</evidence>
<feature type="compositionally biased region" description="Polar residues" evidence="1">
    <location>
        <begin position="467"/>
        <end position="479"/>
    </location>
</feature>
<comment type="caution">
    <text evidence="4">The sequence shown here is derived from an EMBL/GenBank/DDBJ whole genome shotgun (WGS) entry which is preliminary data.</text>
</comment>
<evidence type="ECO:0000313" key="4">
    <source>
        <dbReference type="EMBL" id="CAG2238589.1"/>
    </source>
</evidence>
<sequence length="864" mass="95935">METIVILETLVILDFLVMQWLSSSTTQTDLPDRPPEVSPGSYVVSVEGCRNNNRNVTLYWKDLPETYQNGQMLGYIITVSSEDGKLSTNPIISRTFTSLLLSCRQEVLVSFFSRNEVGDSLEPSNISIPIANTILPPSRIIVEAQNTSKDTTVSVSWTPTEDERITFHTVYYCQFDTQCTTDIEWIRVPMNSTLLTIEHLEFDKKYRFGVSSDTDQVSSGFEWEDCYYLTGLAPSPPTQVDVVAFPEDGITVDWSDPKCGDSPYIEFFKVTWCTASKGTTDCSGVEEGMEIPSTEPTKLVIPNLKAGTSYGVQIQQITGDGRISDYSDMVYIQPTNNDLATSEITSIAVGGTFLFMLAIAGAVFIYKRTAHGIREIKRPLDIDTPKINISIGNTVLPYSSQLSKDSGRSSLASDGLQSPAVDNKLDVFPLPEETTGVNSNQKSSDDHKTSSKQDCSPGYSKMALKTDTASSKQENTFKNITDPPIFSVSREDERRKSEKTLNPKHNENENTDSYIKHVEKESNVTANIMLESGSVSDPYVYQPEVQMSKTCGQPIKDQPYIKTETLEATDNSRNYGIDSTKNCKVHDGLLPLTEVNDEDSDISMISNGYLPKDAVNNLGISLPRHQPSAHNSDSSTVEYHHLDSMENLKLLEVFNPLMTAASAKKYQSDDLKEKLGEQDFITHNTEPDQEDSISNGYLKEEDIMNPGVMNSLRERDQAELNSAGYLRDIDVGILNREPAKEDLKGTNYISENMNDWTGKSESSGGYFTERNLLNGNLIDDENVSSYVSDSNDTRKVENSFGSGYITENYLLDSEFSGNDQGSTCSHSGDSRVGQINSSAEDSFQVTNKESKPNDGYIQHNDIKT</sequence>
<dbReference type="Gene3D" id="2.60.40.10">
    <property type="entry name" value="Immunoglobulins"/>
    <property type="match status" value="3"/>
</dbReference>
<organism evidence="4 5">
    <name type="scientific">Mytilus edulis</name>
    <name type="common">Blue mussel</name>
    <dbReference type="NCBI Taxonomy" id="6550"/>
    <lineage>
        <taxon>Eukaryota</taxon>
        <taxon>Metazoa</taxon>
        <taxon>Spiralia</taxon>
        <taxon>Lophotrochozoa</taxon>
        <taxon>Mollusca</taxon>
        <taxon>Bivalvia</taxon>
        <taxon>Autobranchia</taxon>
        <taxon>Pteriomorphia</taxon>
        <taxon>Mytilida</taxon>
        <taxon>Mytiloidea</taxon>
        <taxon>Mytilidae</taxon>
        <taxon>Mytilinae</taxon>
        <taxon>Mytilus</taxon>
    </lineage>
</organism>
<feature type="domain" description="Fibronectin type-III" evidence="3">
    <location>
        <begin position="233"/>
        <end position="338"/>
    </location>
</feature>
<dbReference type="AlphaFoldDB" id="A0A8S3TZX3"/>
<dbReference type="SMART" id="SM00060">
    <property type="entry name" value="FN3"/>
    <property type="match status" value="3"/>
</dbReference>
<feature type="compositionally biased region" description="Polar residues" evidence="1">
    <location>
        <begin position="818"/>
        <end position="847"/>
    </location>
</feature>
<feature type="signal peptide" evidence="2">
    <location>
        <begin position="1"/>
        <end position="22"/>
    </location>
</feature>
<dbReference type="PROSITE" id="PS50853">
    <property type="entry name" value="FN3"/>
    <property type="match status" value="2"/>
</dbReference>
<dbReference type="Proteomes" id="UP000683360">
    <property type="component" value="Unassembled WGS sequence"/>
</dbReference>
<dbReference type="Pfam" id="PF00041">
    <property type="entry name" value="fn3"/>
    <property type="match status" value="1"/>
</dbReference>
<keyword evidence="2" id="KW-0732">Signal</keyword>
<evidence type="ECO:0000256" key="2">
    <source>
        <dbReference type="SAM" id="SignalP"/>
    </source>
</evidence>
<evidence type="ECO:0000256" key="1">
    <source>
        <dbReference type="SAM" id="MobiDB-lite"/>
    </source>
</evidence>
<gene>
    <name evidence="4" type="ORF">MEDL_50988</name>
</gene>
<dbReference type="OrthoDB" id="6084143at2759"/>
<feature type="chain" id="PRO_5035734618" description="Fibronectin type-III domain-containing protein" evidence="2">
    <location>
        <begin position="23"/>
        <end position="864"/>
    </location>
</feature>
<dbReference type="InterPro" id="IPR036116">
    <property type="entry name" value="FN3_sf"/>
</dbReference>
<accession>A0A8S3TZX3</accession>
<feature type="region of interest" description="Disordered" evidence="1">
    <location>
        <begin position="430"/>
        <end position="513"/>
    </location>
</feature>
<feature type="domain" description="Fibronectin type-III" evidence="3">
    <location>
        <begin position="136"/>
        <end position="232"/>
    </location>
</feature>
<evidence type="ECO:0000259" key="3">
    <source>
        <dbReference type="PROSITE" id="PS50853"/>
    </source>
</evidence>
<dbReference type="InterPro" id="IPR013783">
    <property type="entry name" value="Ig-like_fold"/>
</dbReference>
<dbReference type="SUPFAM" id="SSF49265">
    <property type="entry name" value="Fibronectin type III"/>
    <property type="match status" value="2"/>
</dbReference>
<proteinExistence type="predicted"/>
<feature type="compositionally biased region" description="Basic and acidic residues" evidence="1">
    <location>
        <begin position="489"/>
        <end position="513"/>
    </location>
</feature>
<reference evidence="4" key="1">
    <citation type="submission" date="2021-03" db="EMBL/GenBank/DDBJ databases">
        <authorList>
            <person name="Bekaert M."/>
        </authorList>
    </citation>
    <scope>NUCLEOTIDE SEQUENCE</scope>
</reference>
<name>A0A8S3TZX3_MYTED</name>
<dbReference type="CDD" id="cd00063">
    <property type="entry name" value="FN3"/>
    <property type="match status" value="2"/>
</dbReference>
<dbReference type="EMBL" id="CAJPWZ010002456">
    <property type="protein sequence ID" value="CAG2238589.1"/>
    <property type="molecule type" value="Genomic_DNA"/>
</dbReference>
<keyword evidence="5" id="KW-1185">Reference proteome</keyword>
<feature type="region of interest" description="Disordered" evidence="1">
    <location>
        <begin position="818"/>
        <end position="864"/>
    </location>
</feature>
<protein>
    <recommendedName>
        <fullName evidence="3">Fibronectin type-III domain-containing protein</fullName>
    </recommendedName>
</protein>